<protein>
    <submittedName>
        <fullName evidence="2">Putative methyltransferase</fullName>
    </submittedName>
</protein>
<accession>A0A6M3KJ71</accession>
<dbReference type="EMBL" id="MT142466">
    <property type="protein sequence ID" value="QJA81664.1"/>
    <property type="molecule type" value="Genomic_DNA"/>
</dbReference>
<name>A0A6M3KJ71_9ZZZZ</name>
<gene>
    <name evidence="2" type="ORF">MM415A00503_0019</name>
</gene>
<dbReference type="AlphaFoldDB" id="A0A6M3KJ71"/>
<dbReference type="GO" id="GO:0008168">
    <property type="term" value="F:methyltransferase activity"/>
    <property type="evidence" value="ECO:0007669"/>
    <property type="project" value="UniProtKB-KW"/>
</dbReference>
<dbReference type="Pfam" id="PF22882">
    <property type="entry name" value="GT-D-like"/>
    <property type="match status" value="1"/>
</dbReference>
<evidence type="ECO:0000259" key="1">
    <source>
        <dbReference type="Pfam" id="PF22882"/>
    </source>
</evidence>
<keyword evidence="2" id="KW-0489">Methyltransferase</keyword>
<keyword evidence="2" id="KW-0808">Transferase</keyword>
<feature type="domain" description="GT-D fold-like" evidence="1">
    <location>
        <begin position="7"/>
        <end position="231"/>
    </location>
</feature>
<sequence>MERIATVSQILDDIEHSINNELPFSLVRFGDGGLKVFEGYLNHKELYTQHRQEGIPLEFFGELTDGWVRCANEANYVDSPIVYFKDEIFIKRNKTSAGTKDLMSRWNEIHEKVGITNKNYCNPEIGHMLFAKNCKRNLLDIIHDKSICCITNYFEAEKLLSKYVGKVTFKIIPGFFGNHYNVCFNSIMDEIKEEATKYDLWLIGAGELGRLYTGEIKRCGGRTIDIGKVFDAWVRRKLDKRMLLIATLCEDHKLLFVIGNESENIE</sequence>
<evidence type="ECO:0000313" key="2">
    <source>
        <dbReference type="EMBL" id="QJA81664.1"/>
    </source>
</evidence>
<dbReference type="GO" id="GO:0032259">
    <property type="term" value="P:methylation"/>
    <property type="evidence" value="ECO:0007669"/>
    <property type="project" value="UniProtKB-KW"/>
</dbReference>
<dbReference type="InterPro" id="IPR055171">
    <property type="entry name" value="GT-D-like"/>
</dbReference>
<proteinExistence type="predicted"/>
<organism evidence="2">
    <name type="scientific">viral metagenome</name>
    <dbReference type="NCBI Taxonomy" id="1070528"/>
    <lineage>
        <taxon>unclassified sequences</taxon>
        <taxon>metagenomes</taxon>
        <taxon>organismal metagenomes</taxon>
    </lineage>
</organism>
<reference evidence="2" key="1">
    <citation type="submission" date="2020-03" db="EMBL/GenBank/DDBJ databases">
        <title>The deep terrestrial virosphere.</title>
        <authorList>
            <person name="Holmfeldt K."/>
            <person name="Nilsson E."/>
            <person name="Simone D."/>
            <person name="Lopez-Fernandez M."/>
            <person name="Wu X."/>
            <person name="de Brujin I."/>
            <person name="Lundin D."/>
            <person name="Andersson A."/>
            <person name="Bertilsson S."/>
            <person name="Dopson M."/>
        </authorList>
    </citation>
    <scope>NUCLEOTIDE SEQUENCE</scope>
    <source>
        <strain evidence="2">MM415A00503</strain>
    </source>
</reference>